<organism evidence="2 3">
    <name type="scientific">Chryseobacterium ureilyticum</name>
    <dbReference type="NCBI Taxonomy" id="373668"/>
    <lineage>
        <taxon>Bacteria</taxon>
        <taxon>Pseudomonadati</taxon>
        <taxon>Bacteroidota</taxon>
        <taxon>Flavobacteriia</taxon>
        <taxon>Flavobacteriales</taxon>
        <taxon>Weeksellaceae</taxon>
        <taxon>Chryseobacterium group</taxon>
        <taxon>Chryseobacterium</taxon>
    </lineage>
</organism>
<evidence type="ECO:0000256" key="1">
    <source>
        <dbReference type="SAM" id="SignalP"/>
    </source>
</evidence>
<evidence type="ECO:0000313" key="3">
    <source>
        <dbReference type="Proteomes" id="UP000186744"/>
    </source>
</evidence>
<dbReference type="Proteomes" id="UP000186744">
    <property type="component" value="Unassembled WGS sequence"/>
</dbReference>
<proteinExistence type="predicted"/>
<feature type="signal peptide" evidence="1">
    <location>
        <begin position="1"/>
        <end position="21"/>
    </location>
</feature>
<dbReference type="PROSITE" id="PS51257">
    <property type="entry name" value="PROKAR_LIPOPROTEIN"/>
    <property type="match status" value="1"/>
</dbReference>
<evidence type="ECO:0008006" key="4">
    <source>
        <dbReference type="Google" id="ProtNLM"/>
    </source>
</evidence>
<protein>
    <recommendedName>
        <fullName evidence="4">Lipoprotein</fullName>
    </recommendedName>
</protein>
<keyword evidence="1" id="KW-0732">Signal</keyword>
<dbReference type="AlphaFoldDB" id="A0A1N7NWE6"/>
<sequence length="183" mass="21188">MQKLIKYILLLPFFIIFSCQGQTNPDCLIQLEEKLSPKVNEENKIGEIINIKDDVNCFEWDTLIVQSAINSKKSMEKDLGITIPFEYNFSMGDENTAILLFVKNNNVVHYISQRRTVDRKTLDQAKSVKASSFIYLLNNYGNNVYAKIPKEKAIFETYPVIYHDKSKETEWALKYGMGVKVKE</sequence>
<name>A0A1N7NWE6_9FLAO</name>
<keyword evidence="3" id="KW-1185">Reference proteome</keyword>
<accession>A0A1N7NWE6</accession>
<dbReference type="OrthoDB" id="1249234at2"/>
<dbReference type="EMBL" id="FTOL01000004">
    <property type="protein sequence ID" value="SIT02618.1"/>
    <property type="molecule type" value="Genomic_DNA"/>
</dbReference>
<evidence type="ECO:0000313" key="2">
    <source>
        <dbReference type="EMBL" id="SIT02618.1"/>
    </source>
</evidence>
<dbReference type="RefSeq" id="WP_076552388.1">
    <property type="nucleotide sequence ID" value="NZ_FTOL01000004.1"/>
</dbReference>
<feature type="chain" id="PRO_5013179146" description="Lipoprotein" evidence="1">
    <location>
        <begin position="22"/>
        <end position="183"/>
    </location>
</feature>
<reference evidence="3" key="1">
    <citation type="submission" date="2017-01" db="EMBL/GenBank/DDBJ databases">
        <authorList>
            <person name="Varghese N."/>
            <person name="Submissions S."/>
        </authorList>
    </citation>
    <scope>NUCLEOTIDE SEQUENCE [LARGE SCALE GENOMIC DNA]</scope>
    <source>
        <strain evidence="3">DSM 18017</strain>
    </source>
</reference>
<gene>
    <name evidence="2" type="ORF">SAMN05421786_104123</name>
</gene>